<feature type="transmembrane region" description="Helical" evidence="1">
    <location>
        <begin position="42"/>
        <end position="63"/>
    </location>
</feature>
<dbReference type="EMBL" id="JAAQWG010000012">
    <property type="protein sequence ID" value="NMY08812.1"/>
    <property type="molecule type" value="Genomic_DNA"/>
</dbReference>
<name>A0A7Y1F8X7_PSEVE</name>
<keyword evidence="1" id="KW-0472">Membrane</keyword>
<protein>
    <submittedName>
        <fullName evidence="2">Uncharacterized protein</fullName>
    </submittedName>
</protein>
<dbReference type="RefSeq" id="WP_147282959.1">
    <property type="nucleotide sequence ID" value="NZ_JAAQWG010000012.1"/>
</dbReference>
<reference evidence="2 3" key="1">
    <citation type="journal article" date="2020" name="Front. Microbiol.">
        <title>Genetic Organization of the aprX-lipA2 Operon Affects the Proteolytic Potential of Pseudomonas Species in Milk.</title>
        <authorList>
            <person name="Maier C."/>
            <person name="Huptas C."/>
            <person name="von Neubeck M."/>
            <person name="Scherer S."/>
            <person name="Wenning M."/>
            <person name="Lucking G."/>
        </authorList>
    </citation>
    <scope>NUCLEOTIDE SEQUENCE [LARGE SCALE GENOMIC DNA]</scope>
    <source>
        <strain evidence="2 3">DSM 16272</strain>
    </source>
</reference>
<sequence length="123" mass="13849">MEKIASLREEWPFNQSLSMHTPGMNEIVFILMGIAMTKNSKLSITAAIALILSFAIMVLLHNYGSQSSSMLQFVTSGRPSMAAMWHEMGWMMMLGPMSMFLFFGGILTFIVLFIQFLLKGQEN</sequence>
<evidence type="ECO:0000313" key="3">
    <source>
        <dbReference type="Proteomes" id="UP000537729"/>
    </source>
</evidence>
<comment type="caution">
    <text evidence="2">The sequence shown here is derived from an EMBL/GenBank/DDBJ whole genome shotgun (WGS) entry which is preliminary data.</text>
</comment>
<organism evidence="2 3">
    <name type="scientific">Pseudomonas veronii</name>
    <dbReference type="NCBI Taxonomy" id="76761"/>
    <lineage>
        <taxon>Bacteria</taxon>
        <taxon>Pseudomonadati</taxon>
        <taxon>Pseudomonadota</taxon>
        <taxon>Gammaproteobacteria</taxon>
        <taxon>Pseudomonadales</taxon>
        <taxon>Pseudomonadaceae</taxon>
        <taxon>Pseudomonas</taxon>
    </lineage>
</organism>
<dbReference type="Proteomes" id="UP000537729">
    <property type="component" value="Unassembled WGS sequence"/>
</dbReference>
<dbReference type="AlphaFoldDB" id="A0A7Y1F8X7"/>
<keyword evidence="1" id="KW-0812">Transmembrane</keyword>
<feature type="transmembrane region" description="Helical" evidence="1">
    <location>
        <begin position="97"/>
        <end position="118"/>
    </location>
</feature>
<evidence type="ECO:0000313" key="2">
    <source>
        <dbReference type="EMBL" id="NMY08812.1"/>
    </source>
</evidence>
<evidence type="ECO:0000256" key="1">
    <source>
        <dbReference type="SAM" id="Phobius"/>
    </source>
</evidence>
<proteinExistence type="predicted"/>
<accession>A0A7Y1F8X7</accession>
<keyword evidence="1" id="KW-1133">Transmembrane helix</keyword>
<gene>
    <name evidence="2" type="ORF">HBO38_10210</name>
</gene>